<evidence type="ECO:0000313" key="2">
    <source>
        <dbReference type="Proteomes" id="UP001155483"/>
    </source>
</evidence>
<reference evidence="1" key="1">
    <citation type="submission" date="2022-09" db="EMBL/GenBank/DDBJ databases">
        <authorList>
            <person name="Yuan C."/>
            <person name="Ke Z."/>
        </authorList>
    </citation>
    <scope>NUCLEOTIDE SEQUENCE</scope>
    <source>
        <strain evidence="1">LB-8</strain>
    </source>
</reference>
<dbReference type="InterPro" id="IPR029475">
    <property type="entry name" value="DUF6807"/>
</dbReference>
<dbReference type="Pfam" id="PF14100">
    <property type="entry name" value="DUF6807"/>
    <property type="match status" value="1"/>
</dbReference>
<name>A0A9X2XVB1_9BACT</name>
<evidence type="ECO:0000313" key="1">
    <source>
        <dbReference type="EMBL" id="MCU7549615.1"/>
    </source>
</evidence>
<dbReference type="Proteomes" id="UP001155483">
    <property type="component" value="Unassembled WGS sequence"/>
</dbReference>
<proteinExistence type="predicted"/>
<dbReference type="AlphaFoldDB" id="A0A9X2XVB1"/>
<gene>
    <name evidence="1" type="ORF">OCK74_10845</name>
</gene>
<sequence length="347" mass="38646">MIYLKYACLWAFSMFILVRAGAQKEVKFLQKDKEQKVDVLVDGKLFTSYLYTNNIDKPVLFPLVTASGQTVTRGFPLNPRPNERTDHPHHIGMWFNYGDVNGLDFWNNSYAIKQEDKPKYGSIHHQRIIKAESGKDKGTLVVAADWVDNKGNVLLKETTTFVFYGDASSRTIDRLTTLTAQNGKVSFKDNKEGVLGIRVSRELEMPADKPEVFTDAQGNPTKVAVLNNEGVTGNFLTSEGKTGNDAWGTRGKWCMMYGTKNGQPVAISIIDHPANPGYPTYWHARGYGLFAANTLGQEALSNGKEKLNFSLDPGKSVTFRYRVKITDGATPTANELNKEAEAFSKVK</sequence>
<protein>
    <submittedName>
        <fullName evidence="1">PmoA family protein</fullName>
    </submittedName>
</protein>
<organism evidence="1 2">
    <name type="scientific">Paraflavisolibacter caeni</name>
    <dbReference type="NCBI Taxonomy" id="2982496"/>
    <lineage>
        <taxon>Bacteria</taxon>
        <taxon>Pseudomonadati</taxon>
        <taxon>Bacteroidota</taxon>
        <taxon>Chitinophagia</taxon>
        <taxon>Chitinophagales</taxon>
        <taxon>Chitinophagaceae</taxon>
        <taxon>Paraflavisolibacter</taxon>
    </lineage>
</organism>
<comment type="caution">
    <text evidence="1">The sequence shown here is derived from an EMBL/GenBank/DDBJ whole genome shotgun (WGS) entry which is preliminary data.</text>
</comment>
<keyword evidence="2" id="KW-1185">Reference proteome</keyword>
<dbReference type="RefSeq" id="WP_279297055.1">
    <property type="nucleotide sequence ID" value="NZ_JAOTIF010000006.1"/>
</dbReference>
<dbReference type="EMBL" id="JAOTIF010000006">
    <property type="protein sequence ID" value="MCU7549615.1"/>
    <property type="molecule type" value="Genomic_DNA"/>
</dbReference>
<reference evidence="1" key="2">
    <citation type="submission" date="2023-04" db="EMBL/GenBank/DDBJ databases">
        <title>Paracnuella aquatica gen. nov., sp. nov., a member of the family Chitinophagaceae isolated from a hot spring.</title>
        <authorList>
            <person name="Wang C."/>
        </authorList>
    </citation>
    <scope>NUCLEOTIDE SEQUENCE</scope>
    <source>
        <strain evidence="1">LB-8</strain>
    </source>
</reference>
<accession>A0A9X2XVB1</accession>